<dbReference type="GO" id="GO:0006355">
    <property type="term" value="P:regulation of DNA-templated transcription"/>
    <property type="evidence" value="ECO:0007669"/>
    <property type="project" value="InterPro"/>
</dbReference>
<protein>
    <submittedName>
        <fullName evidence="8">Two-component system, OmpR family, response regulator CssR</fullName>
    </submittedName>
</protein>
<dbReference type="InterPro" id="IPR011006">
    <property type="entry name" value="CheY-like_superfamily"/>
</dbReference>
<sequence length="223" mass="25821">MGYTIYLIGKKPDLNRILTTYLQAYGWAVKTFQDYANALQHVADGPDLWITDMPPSPPETADSLVRKLKSHNNAIPVIFVFDLKVTLEKLFELNTECDDYVVKPFSPLELIMRTQKLLQRHKTEKAPDRPKSIQAGEYEIHILERQVTRQGKSITLTTKEFDLLYLLAANPRRTFSKEQLIQGIWADHYCVSDRAIYDLISRVRAKLKALKIKTIYGYGYRIQ</sequence>
<proteinExistence type="predicted"/>
<dbReference type="GO" id="GO:0005829">
    <property type="term" value="C:cytosol"/>
    <property type="evidence" value="ECO:0007669"/>
    <property type="project" value="TreeGrafter"/>
</dbReference>
<dbReference type="PROSITE" id="PS50110">
    <property type="entry name" value="RESPONSE_REGULATORY"/>
    <property type="match status" value="1"/>
</dbReference>
<keyword evidence="9" id="KW-1185">Reference proteome</keyword>
<keyword evidence="1" id="KW-0805">Transcription regulation</keyword>
<evidence type="ECO:0000313" key="9">
    <source>
        <dbReference type="Proteomes" id="UP000198847"/>
    </source>
</evidence>
<dbReference type="Pfam" id="PF00486">
    <property type="entry name" value="Trans_reg_C"/>
    <property type="match status" value="1"/>
</dbReference>
<evidence type="ECO:0000313" key="8">
    <source>
        <dbReference type="EMBL" id="SEP38282.1"/>
    </source>
</evidence>
<dbReference type="EMBL" id="FODY01000023">
    <property type="protein sequence ID" value="SEP38282.1"/>
    <property type="molecule type" value="Genomic_DNA"/>
</dbReference>
<gene>
    <name evidence="8" type="ORF">SAMN04490178_1238</name>
</gene>
<dbReference type="InterPro" id="IPR039420">
    <property type="entry name" value="WalR-like"/>
</dbReference>
<dbReference type="Proteomes" id="UP000198847">
    <property type="component" value="Unassembled WGS sequence"/>
</dbReference>
<dbReference type="Gene3D" id="1.10.10.10">
    <property type="entry name" value="Winged helix-like DNA-binding domain superfamily/Winged helix DNA-binding domain"/>
    <property type="match status" value="1"/>
</dbReference>
<evidence type="ECO:0000259" key="6">
    <source>
        <dbReference type="PROSITE" id="PS50110"/>
    </source>
</evidence>
<reference evidence="8 9" key="1">
    <citation type="submission" date="2016-10" db="EMBL/GenBank/DDBJ databases">
        <authorList>
            <person name="de Groot N.N."/>
        </authorList>
    </citation>
    <scope>NUCLEOTIDE SEQUENCE [LARGE SCALE GENOMIC DNA]</scope>
    <source>
        <strain evidence="8 9">DSM 13305</strain>
    </source>
</reference>
<dbReference type="SUPFAM" id="SSF52172">
    <property type="entry name" value="CheY-like"/>
    <property type="match status" value="1"/>
</dbReference>
<dbReference type="GO" id="GO:0032993">
    <property type="term" value="C:protein-DNA complex"/>
    <property type="evidence" value="ECO:0007669"/>
    <property type="project" value="TreeGrafter"/>
</dbReference>
<dbReference type="PROSITE" id="PS51755">
    <property type="entry name" value="OMPR_PHOB"/>
    <property type="match status" value="1"/>
</dbReference>
<dbReference type="InterPro" id="IPR036388">
    <property type="entry name" value="WH-like_DNA-bd_sf"/>
</dbReference>
<dbReference type="OrthoDB" id="9790442at2"/>
<dbReference type="SUPFAM" id="SSF46894">
    <property type="entry name" value="C-terminal effector domain of the bipartite response regulators"/>
    <property type="match status" value="1"/>
</dbReference>
<feature type="DNA-binding region" description="OmpR/PhoB-type" evidence="5">
    <location>
        <begin position="130"/>
        <end position="223"/>
    </location>
</feature>
<feature type="modified residue" description="4-aspartylphosphate" evidence="4">
    <location>
        <position position="52"/>
    </location>
</feature>
<accession>A0A1H8XEP2</accession>
<dbReference type="GO" id="GO:0000156">
    <property type="term" value="F:phosphorelay response regulator activity"/>
    <property type="evidence" value="ECO:0007669"/>
    <property type="project" value="TreeGrafter"/>
</dbReference>
<evidence type="ECO:0000256" key="2">
    <source>
        <dbReference type="ARBA" id="ARBA00023125"/>
    </source>
</evidence>
<dbReference type="InterPro" id="IPR001867">
    <property type="entry name" value="OmpR/PhoB-type_DNA-bd"/>
</dbReference>
<dbReference type="SMART" id="SM00448">
    <property type="entry name" value="REC"/>
    <property type="match status" value="1"/>
</dbReference>
<dbReference type="GO" id="GO:0000976">
    <property type="term" value="F:transcription cis-regulatory region binding"/>
    <property type="evidence" value="ECO:0007669"/>
    <property type="project" value="TreeGrafter"/>
</dbReference>
<organism evidence="8 9">
    <name type="scientific">Propionispora vibrioides</name>
    <dbReference type="NCBI Taxonomy" id="112903"/>
    <lineage>
        <taxon>Bacteria</taxon>
        <taxon>Bacillati</taxon>
        <taxon>Bacillota</taxon>
        <taxon>Negativicutes</taxon>
        <taxon>Selenomonadales</taxon>
        <taxon>Sporomusaceae</taxon>
        <taxon>Propionispora</taxon>
    </lineage>
</organism>
<keyword evidence="4" id="KW-0597">Phosphoprotein</keyword>
<dbReference type="RefSeq" id="WP_091749784.1">
    <property type="nucleotide sequence ID" value="NZ_FODY01000023.1"/>
</dbReference>
<evidence type="ECO:0000256" key="4">
    <source>
        <dbReference type="PROSITE-ProRule" id="PRU00169"/>
    </source>
</evidence>
<dbReference type="Gene3D" id="3.40.50.2300">
    <property type="match status" value="1"/>
</dbReference>
<dbReference type="AlphaFoldDB" id="A0A1H8XEP2"/>
<dbReference type="CDD" id="cd00383">
    <property type="entry name" value="trans_reg_C"/>
    <property type="match status" value="1"/>
</dbReference>
<evidence type="ECO:0000256" key="1">
    <source>
        <dbReference type="ARBA" id="ARBA00023015"/>
    </source>
</evidence>
<evidence type="ECO:0000259" key="7">
    <source>
        <dbReference type="PROSITE" id="PS51755"/>
    </source>
</evidence>
<dbReference type="PANTHER" id="PTHR48111">
    <property type="entry name" value="REGULATOR OF RPOS"/>
    <property type="match status" value="1"/>
</dbReference>
<dbReference type="STRING" id="112903.SAMN04490178_1238"/>
<dbReference type="SMART" id="SM00862">
    <property type="entry name" value="Trans_reg_C"/>
    <property type="match status" value="1"/>
</dbReference>
<evidence type="ECO:0000256" key="3">
    <source>
        <dbReference type="ARBA" id="ARBA00023163"/>
    </source>
</evidence>
<keyword evidence="3" id="KW-0804">Transcription</keyword>
<feature type="domain" description="Response regulatory" evidence="6">
    <location>
        <begin position="4"/>
        <end position="118"/>
    </location>
</feature>
<dbReference type="InterPro" id="IPR016032">
    <property type="entry name" value="Sig_transdc_resp-reg_C-effctor"/>
</dbReference>
<dbReference type="InterPro" id="IPR001789">
    <property type="entry name" value="Sig_transdc_resp-reg_receiver"/>
</dbReference>
<keyword evidence="2 5" id="KW-0238">DNA-binding</keyword>
<name>A0A1H8XEP2_9FIRM</name>
<dbReference type="PANTHER" id="PTHR48111:SF24">
    <property type="entry name" value="TRANSCRIPTIONAL REGULATORY PROTEIN CSSR"/>
    <property type="match status" value="1"/>
</dbReference>
<feature type="domain" description="OmpR/PhoB-type" evidence="7">
    <location>
        <begin position="130"/>
        <end position="223"/>
    </location>
</feature>
<evidence type="ECO:0000256" key="5">
    <source>
        <dbReference type="PROSITE-ProRule" id="PRU01091"/>
    </source>
</evidence>